<gene>
    <name evidence="3" type="ORF">HSR121_0340</name>
</gene>
<accession>A0A897N312</accession>
<name>A0A897N312_9EURY</name>
<dbReference type="EMBL" id="CP064787">
    <property type="protein sequence ID" value="QSG04696.1"/>
    <property type="molecule type" value="Genomic_DNA"/>
</dbReference>
<evidence type="ECO:0000256" key="1">
    <source>
        <dbReference type="SAM" id="MobiDB-lite"/>
    </source>
</evidence>
<sequence>MPRPDRRTVATVVVAALVVTLSGTAFRFLDAAGEFVRARWHGVRLEAPEWVLLGAALAVFAAVSLLLLAGLVRLLTSVGVVGSRVASAVERLRPDSPSTAGLAFMIASVAVLFVGLAVVLPWFGAALTEDTGMAGIVEDIREGEVNTEIEDRFVGDTVERGNGTESPRGQSLADTDGDGLADEWERAGRTPDGAPLPDADPERLDLYVQLEYGDGVFRLSDAEREQLRTVWASMPVENPNGSSGISLHIVDSGDHGGDLDRSVSITDDTDVGQFYTRERLGDRFCVYRQVTLGSAGEAGPIGYAETPGYASVVDGTEFADYEGNVSLRVATITHVLLHNVVGEIEGRAHSDGGWLDYPAPEHERLTDPVAERLETDGFVVLSADAKRCGEKP</sequence>
<protein>
    <submittedName>
        <fullName evidence="3">Putative membrane-associated trancriptional regulator</fullName>
    </submittedName>
</protein>
<evidence type="ECO:0000313" key="3">
    <source>
        <dbReference type="EMBL" id="QSG04696.1"/>
    </source>
</evidence>
<dbReference type="Proteomes" id="UP000663525">
    <property type="component" value="Chromosome"/>
</dbReference>
<keyword evidence="2" id="KW-0812">Transmembrane</keyword>
<feature type="transmembrane region" description="Helical" evidence="2">
    <location>
        <begin position="102"/>
        <end position="123"/>
    </location>
</feature>
<feature type="transmembrane region" description="Helical" evidence="2">
    <location>
        <begin position="51"/>
        <end position="81"/>
    </location>
</feature>
<keyword evidence="2" id="KW-1133">Transmembrane helix</keyword>
<evidence type="ECO:0000256" key="2">
    <source>
        <dbReference type="SAM" id="Phobius"/>
    </source>
</evidence>
<evidence type="ECO:0000313" key="4">
    <source>
        <dbReference type="Proteomes" id="UP000663525"/>
    </source>
</evidence>
<dbReference type="AlphaFoldDB" id="A0A897N312"/>
<proteinExistence type="predicted"/>
<dbReference type="GeneID" id="68853994"/>
<keyword evidence="2" id="KW-0472">Membrane</keyword>
<feature type="region of interest" description="Disordered" evidence="1">
    <location>
        <begin position="155"/>
        <end position="200"/>
    </location>
</feature>
<dbReference type="RefSeq" id="WP_229114145.1">
    <property type="nucleotide sequence ID" value="NZ_CP064787.1"/>
</dbReference>
<organism evidence="3 4">
    <name type="scientific">Halapricum desulfuricans</name>
    <dbReference type="NCBI Taxonomy" id="2841257"/>
    <lineage>
        <taxon>Archaea</taxon>
        <taxon>Methanobacteriati</taxon>
        <taxon>Methanobacteriota</taxon>
        <taxon>Stenosarchaea group</taxon>
        <taxon>Halobacteria</taxon>
        <taxon>Halobacteriales</taxon>
        <taxon>Haloarculaceae</taxon>
        <taxon>Halapricum</taxon>
    </lineage>
</organism>
<reference evidence="3" key="1">
    <citation type="submission" date="2020-11" db="EMBL/GenBank/DDBJ databases">
        <title>Carbohydrate-dependent, anaerobic sulfur respiration: A novel catabolism in halophilic archaea.</title>
        <authorList>
            <person name="Sorokin D.Y."/>
            <person name="Messina E."/>
            <person name="Smedile F."/>
            <person name="La Cono V."/>
            <person name="Hallsworth J.E."/>
            <person name="Yakimov M.M."/>
        </authorList>
    </citation>
    <scope>NUCLEOTIDE SEQUENCE</scope>
    <source>
        <strain evidence="3">HSR12-1</strain>
    </source>
</reference>
<feature type="compositionally biased region" description="Polar residues" evidence="1">
    <location>
        <begin position="163"/>
        <end position="173"/>
    </location>
</feature>